<dbReference type="Proteomes" id="UP000037854">
    <property type="component" value="Unassembled WGS sequence"/>
</dbReference>
<dbReference type="RefSeq" id="WP_047184951.1">
    <property type="nucleotide sequence ID" value="NZ_JANKBL010000017.1"/>
</dbReference>
<name>A0ABR5MMA4_9BACI</name>
<organism evidence="1 2">
    <name type="scientific">Oceanobacillus caeni</name>
    <dbReference type="NCBI Taxonomy" id="405946"/>
    <lineage>
        <taxon>Bacteria</taxon>
        <taxon>Bacillati</taxon>
        <taxon>Bacillota</taxon>
        <taxon>Bacilli</taxon>
        <taxon>Bacillales</taxon>
        <taxon>Bacillaceae</taxon>
        <taxon>Oceanobacillus</taxon>
    </lineage>
</organism>
<dbReference type="Gene3D" id="3.40.50.1820">
    <property type="entry name" value="alpha/beta hydrolase"/>
    <property type="match status" value="1"/>
</dbReference>
<dbReference type="EMBL" id="LGTK01000006">
    <property type="protein sequence ID" value="KPH77599.1"/>
    <property type="molecule type" value="Genomic_DNA"/>
</dbReference>
<dbReference type="InterPro" id="IPR010315">
    <property type="entry name" value="DUF915_hydro-like"/>
</dbReference>
<evidence type="ECO:0008006" key="3">
    <source>
        <dbReference type="Google" id="ProtNLM"/>
    </source>
</evidence>
<comment type="caution">
    <text evidence="1">The sequence shown here is derived from an EMBL/GenBank/DDBJ whole genome shotgun (WGS) entry which is preliminary data.</text>
</comment>
<sequence length="271" mass="30855">MKNKIRLIIGIILFILFLTGITAYIYIPNKARSETTNSIPTVFIHGYKGTAKSFNTMLNRFEKNGWGKKGLVYFISSNGRILDYKVNGAQADQMFVQIILQNNRANFSDSARWLSDALRHLKENYNVNTVNLVGHSMGGIISVYYMQQYNTEDYPNVRRFVAIGSPFDGIYNKEYFKKHQDAAANDLKPNSVALRMLYQGGFPQTVDVLNIGSTGDLVAYPESVQTIRNIVPENQLKEVIIQDDDLGHSDLHESQKVDQMIHSFLWQDESQ</sequence>
<dbReference type="PANTHER" id="PTHR37946">
    <property type="entry name" value="SLL1969 PROTEIN"/>
    <property type="match status" value="1"/>
</dbReference>
<protein>
    <recommendedName>
        <fullName evidence="3">Alpha/beta hydrolase</fullName>
    </recommendedName>
</protein>
<keyword evidence="2" id="KW-1185">Reference proteome</keyword>
<dbReference type="SUPFAM" id="SSF53474">
    <property type="entry name" value="alpha/beta-Hydrolases"/>
    <property type="match status" value="1"/>
</dbReference>
<dbReference type="PANTHER" id="PTHR37946:SF1">
    <property type="entry name" value="SLL1969 PROTEIN"/>
    <property type="match status" value="1"/>
</dbReference>
<dbReference type="Pfam" id="PF06028">
    <property type="entry name" value="DUF915"/>
    <property type="match status" value="1"/>
</dbReference>
<reference evidence="1 2" key="1">
    <citation type="submission" date="2015-07" db="EMBL/GenBank/DDBJ databases">
        <title>High-quality draft genome sequence of Oceanobacillus caeni HM6, a bacillus isolated from a human feces.</title>
        <authorList>
            <person name="Kumar J."/>
            <person name="Verma M.K."/>
            <person name="Pandey R."/>
            <person name="Bhambi M."/>
            <person name="Chauhan N."/>
        </authorList>
    </citation>
    <scope>NUCLEOTIDE SEQUENCE [LARGE SCALE GENOMIC DNA]</scope>
    <source>
        <strain evidence="1 2">HM6</strain>
    </source>
</reference>
<dbReference type="InterPro" id="IPR029058">
    <property type="entry name" value="AB_hydrolase_fold"/>
</dbReference>
<accession>A0ABR5MMA4</accession>
<proteinExistence type="predicted"/>
<evidence type="ECO:0000313" key="2">
    <source>
        <dbReference type="Proteomes" id="UP000037854"/>
    </source>
</evidence>
<gene>
    <name evidence="1" type="ORF">AFL42_03105</name>
</gene>
<evidence type="ECO:0000313" key="1">
    <source>
        <dbReference type="EMBL" id="KPH77599.1"/>
    </source>
</evidence>